<proteinExistence type="predicted"/>
<dbReference type="Proteomes" id="UP000051861">
    <property type="component" value="Unassembled WGS sequence"/>
</dbReference>
<evidence type="ECO:0000313" key="3">
    <source>
        <dbReference type="Proteomes" id="UP000051861"/>
    </source>
</evidence>
<dbReference type="Pfam" id="PF04170">
    <property type="entry name" value="NlpE"/>
    <property type="match status" value="1"/>
</dbReference>
<keyword evidence="1" id="KW-0472">Membrane</keyword>
<organism evidence="2 3">
    <name type="scientific">candidate division WOR-1 bacterium DG_54_3</name>
    <dbReference type="NCBI Taxonomy" id="1703775"/>
    <lineage>
        <taxon>Bacteria</taxon>
        <taxon>Bacillati</taxon>
        <taxon>Saganbacteria</taxon>
    </lineage>
</organism>
<evidence type="ECO:0000256" key="1">
    <source>
        <dbReference type="SAM" id="Phobius"/>
    </source>
</evidence>
<feature type="transmembrane region" description="Helical" evidence="1">
    <location>
        <begin position="114"/>
        <end position="131"/>
    </location>
</feature>
<name>A0A0S7XTB4_UNCSA</name>
<dbReference type="AlphaFoldDB" id="A0A0S7XTB4"/>
<dbReference type="Gene3D" id="2.40.128.640">
    <property type="match status" value="1"/>
</dbReference>
<dbReference type="EMBL" id="LIZX01000124">
    <property type="protein sequence ID" value="KPJ65321.1"/>
    <property type="molecule type" value="Genomic_DNA"/>
</dbReference>
<evidence type="ECO:0000313" key="2">
    <source>
        <dbReference type="EMBL" id="KPJ65321.1"/>
    </source>
</evidence>
<sequence>MYKRLGITIAILNTLAAVNSTNFFLNLAKASFTEWIFFNACAPSIALFLLGYVLRNRIIQSMSIPALAFFGGGGLFVFGWTGGALIAQTGHIFMVSAILWIVCGIFRDKTFKEATIGLLLAAVFVSAFITVQQKYAYNNWMRLEQIMSYDPSSQISYVGILPCADCSGLKTELTLYANGTYFLRETYLATRYGDRAYNSFGKYKRIKNRGREIVQLNYNKPEEIYNFIAPDDDHLRVLDKEFNEIDTPMNMKLTRKK</sequence>
<keyword evidence="1" id="KW-0812">Transmembrane</keyword>
<gene>
    <name evidence="2" type="ORF">AMJ44_10485</name>
</gene>
<comment type="caution">
    <text evidence="2">The sequence shown here is derived from an EMBL/GenBank/DDBJ whole genome shotgun (WGS) entry which is preliminary data.</text>
</comment>
<feature type="transmembrane region" description="Helical" evidence="1">
    <location>
        <begin position="66"/>
        <end position="85"/>
    </location>
</feature>
<protein>
    <submittedName>
        <fullName evidence="2">Uncharacterized protein</fullName>
    </submittedName>
</protein>
<keyword evidence="1" id="KW-1133">Transmembrane helix</keyword>
<accession>A0A0S7XTB4</accession>
<feature type="transmembrane region" description="Helical" evidence="1">
    <location>
        <begin position="35"/>
        <end position="54"/>
    </location>
</feature>
<reference evidence="2 3" key="1">
    <citation type="journal article" date="2015" name="Microbiome">
        <title>Genomic resolution of linkages in carbon, nitrogen, and sulfur cycling among widespread estuary sediment bacteria.</title>
        <authorList>
            <person name="Baker B.J."/>
            <person name="Lazar C.S."/>
            <person name="Teske A.P."/>
            <person name="Dick G.J."/>
        </authorList>
    </citation>
    <scope>NUCLEOTIDE SEQUENCE [LARGE SCALE GENOMIC DNA]</scope>
    <source>
        <strain evidence="2">DG_54_3</strain>
    </source>
</reference>
<dbReference type="InterPro" id="IPR007298">
    <property type="entry name" value="Cu-R_lipoprotein_NlpE"/>
</dbReference>